<feature type="compositionally biased region" description="Polar residues" evidence="1">
    <location>
        <begin position="105"/>
        <end position="118"/>
    </location>
</feature>
<evidence type="ECO:0000313" key="3">
    <source>
        <dbReference type="Proteomes" id="UP000266841"/>
    </source>
</evidence>
<gene>
    <name evidence="2" type="ORF">THAOC_22802</name>
</gene>
<feature type="region of interest" description="Disordered" evidence="1">
    <location>
        <begin position="1"/>
        <end position="28"/>
    </location>
</feature>
<dbReference type="EMBL" id="AGNL01029204">
    <property type="protein sequence ID" value="EJK57183.1"/>
    <property type="molecule type" value="Genomic_DNA"/>
</dbReference>
<keyword evidence="3" id="KW-1185">Reference proteome</keyword>
<sequence>MSTNTSGTCGTTSGGSQATTTAPTAIPTNTAGLDEAFLKSISDYVPVPENGNSVQPRERGDFELEPVEDDGSIQSIASNGIYTNPVGDGDGEQSGMLRDVLNLRPDTNSMSDYSTNDSSYEETDAESLEQSNTLALAEKSGAEQWNTMGMTAMPGAKMDEDPDSQNPAKRWKLSKKEEEVQAELAQSSEEVSQAQVAVSFGATLSSKGWTETASTGREPFSFA</sequence>
<feature type="compositionally biased region" description="Polar residues" evidence="1">
    <location>
        <begin position="72"/>
        <end position="82"/>
    </location>
</feature>
<feature type="compositionally biased region" description="Polar residues" evidence="1">
    <location>
        <begin position="184"/>
        <end position="215"/>
    </location>
</feature>
<proteinExistence type="predicted"/>
<evidence type="ECO:0000256" key="1">
    <source>
        <dbReference type="SAM" id="MobiDB-lite"/>
    </source>
</evidence>
<comment type="caution">
    <text evidence="2">The sequence shown here is derived from an EMBL/GenBank/DDBJ whole genome shotgun (WGS) entry which is preliminary data.</text>
</comment>
<reference evidence="2 3" key="1">
    <citation type="journal article" date="2012" name="Genome Biol.">
        <title>Genome and low-iron response of an oceanic diatom adapted to chronic iron limitation.</title>
        <authorList>
            <person name="Lommer M."/>
            <person name="Specht M."/>
            <person name="Roy A.S."/>
            <person name="Kraemer L."/>
            <person name="Andreson R."/>
            <person name="Gutowska M.A."/>
            <person name="Wolf J."/>
            <person name="Bergner S.V."/>
            <person name="Schilhabel M.B."/>
            <person name="Klostermeier U.C."/>
            <person name="Beiko R.G."/>
            <person name="Rosenstiel P."/>
            <person name="Hippler M."/>
            <person name="Laroche J."/>
        </authorList>
    </citation>
    <scope>NUCLEOTIDE SEQUENCE [LARGE SCALE GENOMIC DNA]</scope>
    <source>
        <strain evidence="2 3">CCMP1005</strain>
    </source>
</reference>
<dbReference type="Proteomes" id="UP000266841">
    <property type="component" value="Unassembled WGS sequence"/>
</dbReference>
<organism evidence="2 3">
    <name type="scientific">Thalassiosira oceanica</name>
    <name type="common">Marine diatom</name>
    <dbReference type="NCBI Taxonomy" id="159749"/>
    <lineage>
        <taxon>Eukaryota</taxon>
        <taxon>Sar</taxon>
        <taxon>Stramenopiles</taxon>
        <taxon>Ochrophyta</taxon>
        <taxon>Bacillariophyta</taxon>
        <taxon>Coscinodiscophyceae</taxon>
        <taxon>Thalassiosirophycidae</taxon>
        <taxon>Thalassiosirales</taxon>
        <taxon>Thalassiosiraceae</taxon>
        <taxon>Thalassiosira</taxon>
    </lineage>
</organism>
<evidence type="ECO:0000313" key="2">
    <source>
        <dbReference type="EMBL" id="EJK57183.1"/>
    </source>
</evidence>
<feature type="region of interest" description="Disordered" evidence="1">
    <location>
        <begin position="70"/>
        <end position="130"/>
    </location>
</feature>
<feature type="region of interest" description="Disordered" evidence="1">
    <location>
        <begin position="152"/>
        <end position="223"/>
    </location>
</feature>
<accession>K0RTP2</accession>
<name>K0RTP2_THAOC</name>
<dbReference type="AlphaFoldDB" id="K0RTP2"/>
<protein>
    <submittedName>
        <fullName evidence="2">Uncharacterized protein</fullName>
    </submittedName>
</protein>